<sequence length="105" mass="11750">MDERKAEDALTKVHQKLADLLFTGEYAKVDAKVDDGDFKHAASSCGVKNFQGQRTGVRPIAEGLMASFDRPPQQRYTFARCRRAASPIPVFHGGARFFDVLRKHV</sequence>
<protein>
    <submittedName>
        <fullName evidence="1">Uncharacterized protein</fullName>
    </submittedName>
</protein>
<keyword evidence="2" id="KW-1185">Reference proteome</keyword>
<comment type="caution">
    <text evidence="1">The sequence shown here is derived from an EMBL/GenBank/DDBJ whole genome shotgun (WGS) entry which is preliminary data.</text>
</comment>
<gene>
    <name evidence="1" type="ORF">SNAT2548_LOCUS15049</name>
</gene>
<dbReference type="AlphaFoldDB" id="A0A812NEQ9"/>
<dbReference type="EMBL" id="CAJNDS010001846">
    <property type="protein sequence ID" value="CAE7284173.1"/>
    <property type="molecule type" value="Genomic_DNA"/>
</dbReference>
<organism evidence="1 2">
    <name type="scientific">Symbiodinium natans</name>
    <dbReference type="NCBI Taxonomy" id="878477"/>
    <lineage>
        <taxon>Eukaryota</taxon>
        <taxon>Sar</taxon>
        <taxon>Alveolata</taxon>
        <taxon>Dinophyceae</taxon>
        <taxon>Suessiales</taxon>
        <taxon>Symbiodiniaceae</taxon>
        <taxon>Symbiodinium</taxon>
    </lineage>
</organism>
<proteinExistence type="predicted"/>
<accession>A0A812NEQ9</accession>
<dbReference type="Proteomes" id="UP000604046">
    <property type="component" value="Unassembled WGS sequence"/>
</dbReference>
<name>A0A812NEQ9_9DINO</name>
<reference evidence="1" key="1">
    <citation type="submission" date="2021-02" db="EMBL/GenBank/DDBJ databases">
        <authorList>
            <person name="Dougan E. K."/>
            <person name="Rhodes N."/>
            <person name="Thang M."/>
            <person name="Chan C."/>
        </authorList>
    </citation>
    <scope>NUCLEOTIDE SEQUENCE</scope>
</reference>
<evidence type="ECO:0000313" key="1">
    <source>
        <dbReference type="EMBL" id="CAE7284173.1"/>
    </source>
</evidence>
<evidence type="ECO:0000313" key="2">
    <source>
        <dbReference type="Proteomes" id="UP000604046"/>
    </source>
</evidence>